<name>A0A5D3YGK8_9BACT</name>
<dbReference type="InterPro" id="IPR000836">
    <property type="entry name" value="PRTase_dom"/>
</dbReference>
<dbReference type="InterPro" id="IPR051910">
    <property type="entry name" value="ComF/GntX_DNA_util-trans"/>
</dbReference>
<dbReference type="Pfam" id="PF00156">
    <property type="entry name" value="Pribosyltran"/>
    <property type="match status" value="1"/>
</dbReference>
<evidence type="ECO:0000313" key="4">
    <source>
        <dbReference type="Proteomes" id="UP000324595"/>
    </source>
</evidence>
<dbReference type="EMBL" id="VNHY01000003">
    <property type="protein sequence ID" value="TYP92692.1"/>
    <property type="molecule type" value="Genomic_DNA"/>
</dbReference>
<dbReference type="Gene3D" id="3.40.50.2020">
    <property type="match status" value="1"/>
</dbReference>
<comment type="caution">
    <text evidence="3">The sequence shown here is derived from an EMBL/GenBank/DDBJ whole genome shotgun (WGS) entry which is preliminary data.</text>
</comment>
<evidence type="ECO:0000259" key="2">
    <source>
        <dbReference type="Pfam" id="PF00156"/>
    </source>
</evidence>
<sequence length="237" mass="26722">MLNFFQKISQNLSQLAFPNVCVCCGRENTQAQRQICSFCLEDRFEDANPNNEQASSDTLLPEEVLFQHALWAFDKGGDLQHLLHQLKYDRLTTIGVDLGRKLGERVQNHPHINEALQQKNAVILPVPLHYLKFRYRGFNQAFEIAKGFGSVFSELNICNIKDVVRTKNTRTQTGFSLEKRLQNISDAFTVKNKSAFAGKIVVIVDDVFTTGATTFELAQTLLKSEAESIIILTIAQA</sequence>
<dbReference type="Proteomes" id="UP000324595">
    <property type="component" value="Unassembled WGS sequence"/>
</dbReference>
<evidence type="ECO:0000256" key="1">
    <source>
        <dbReference type="ARBA" id="ARBA00008007"/>
    </source>
</evidence>
<keyword evidence="4" id="KW-1185">Reference proteome</keyword>
<feature type="domain" description="Phosphoribosyltransferase" evidence="2">
    <location>
        <begin position="166"/>
        <end position="235"/>
    </location>
</feature>
<dbReference type="PANTHER" id="PTHR47505">
    <property type="entry name" value="DNA UTILIZATION PROTEIN YHGH"/>
    <property type="match status" value="1"/>
</dbReference>
<evidence type="ECO:0000313" key="3">
    <source>
        <dbReference type="EMBL" id="TYP92692.1"/>
    </source>
</evidence>
<organism evidence="3 4">
    <name type="scientific">Fodinibius salinus</name>
    <dbReference type="NCBI Taxonomy" id="860790"/>
    <lineage>
        <taxon>Bacteria</taxon>
        <taxon>Pseudomonadati</taxon>
        <taxon>Balneolota</taxon>
        <taxon>Balneolia</taxon>
        <taxon>Balneolales</taxon>
        <taxon>Balneolaceae</taxon>
        <taxon>Fodinibius</taxon>
    </lineage>
</organism>
<reference evidence="3 4" key="1">
    <citation type="submission" date="2019-07" db="EMBL/GenBank/DDBJ databases">
        <title>Genomic Encyclopedia of Archaeal and Bacterial Type Strains, Phase II (KMG-II): from individual species to whole genera.</title>
        <authorList>
            <person name="Goeker M."/>
        </authorList>
    </citation>
    <scope>NUCLEOTIDE SEQUENCE [LARGE SCALE GENOMIC DNA]</scope>
    <source>
        <strain evidence="3 4">DSM 21935</strain>
    </source>
</reference>
<dbReference type="SUPFAM" id="SSF53271">
    <property type="entry name" value="PRTase-like"/>
    <property type="match status" value="1"/>
</dbReference>
<dbReference type="PANTHER" id="PTHR47505:SF1">
    <property type="entry name" value="DNA UTILIZATION PROTEIN YHGH"/>
    <property type="match status" value="1"/>
</dbReference>
<dbReference type="AlphaFoldDB" id="A0A5D3YGK8"/>
<dbReference type="CDD" id="cd06223">
    <property type="entry name" value="PRTases_typeI"/>
    <property type="match status" value="1"/>
</dbReference>
<proteinExistence type="inferred from homology"/>
<dbReference type="OrthoDB" id="9779910at2"/>
<accession>A0A5D3YGK8</accession>
<comment type="similarity">
    <text evidence="1">Belongs to the ComF/GntX family.</text>
</comment>
<gene>
    <name evidence="3" type="ORF">LX73_2055</name>
</gene>
<dbReference type="InterPro" id="IPR029057">
    <property type="entry name" value="PRTase-like"/>
</dbReference>
<protein>
    <submittedName>
        <fullName evidence="3">ComF family protein</fullName>
    </submittedName>
</protein>